<dbReference type="GO" id="GO:0006121">
    <property type="term" value="P:mitochondrial electron transport, succinate to ubiquinone"/>
    <property type="evidence" value="ECO:0007669"/>
    <property type="project" value="TreeGrafter"/>
</dbReference>
<comment type="cofactor">
    <cofactor evidence="8">
        <name>heme</name>
        <dbReference type="ChEBI" id="CHEBI:30413"/>
    </cofactor>
    <text evidence="8">The heme is bound between the two transmembrane subunits.</text>
</comment>
<dbReference type="SUPFAM" id="SSF81343">
    <property type="entry name" value="Fumarate reductase respiratory complex transmembrane subunits"/>
    <property type="match status" value="1"/>
</dbReference>
<evidence type="ECO:0000256" key="1">
    <source>
        <dbReference type="ARBA" id="ARBA00004141"/>
    </source>
</evidence>
<dbReference type="GO" id="GO:0016020">
    <property type="term" value="C:membrane"/>
    <property type="evidence" value="ECO:0007669"/>
    <property type="project" value="UniProtKB-SubCell"/>
</dbReference>
<dbReference type="EMBL" id="MT117919">
    <property type="protein sequence ID" value="QJH88493.1"/>
    <property type="molecule type" value="Genomic_DNA"/>
</dbReference>
<dbReference type="GO" id="GO:0006099">
    <property type="term" value="P:tricarboxylic acid cycle"/>
    <property type="evidence" value="ECO:0007669"/>
    <property type="project" value="InterPro"/>
</dbReference>
<dbReference type="InterPro" id="IPR034804">
    <property type="entry name" value="SQR/QFR_C/D"/>
</dbReference>
<keyword evidence="3 9" id="KW-0812">Transmembrane</keyword>
<keyword evidence="10" id="KW-0496">Mitochondrion</keyword>
<accession>A0A6M3WWX3</accession>
<evidence type="ECO:0000256" key="8">
    <source>
        <dbReference type="PIRSR" id="PIRSR000178-1"/>
    </source>
</evidence>
<geneLocation type="mitochondrion" evidence="10"/>
<dbReference type="PANTHER" id="PTHR10978">
    <property type="entry name" value="SUCCINATE DEHYDROGENASE CYTOCHROME B560 SUBUNIT"/>
    <property type="match status" value="1"/>
</dbReference>
<dbReference type="GO" id="GO:0005739">
    <property type="term" value="C:mitochondrion"/>
    <property type="evidence" value="ECO:0007669"/>
    <property type="project" value="GOC"/>
</dbReference>
<keyword evidence="2 8" id="KW-0349">Heme</keyword>
<evidence type="ECO:0000256" key="4">
    <source>
        <dbReference type="ARBA" id="ARBA00022723"/>
    </source>
</evidence>
<protein>
    <submittedName>
        <fullName evidence="10">Sdh3</fullName>
    </submittedName>
</protein>
<dbReference type="AlphaFoldDB" id="A0A6M3WWX3"/>
<dbReference type="GO" id="GO:0009055">
    <property type="term" value="F:electron transfer activity"/>
    <property type="evidence" value="ECO:0007669"/>
    <property type="project" value="InterPro"/>
</dbReference>
<dbReference type="InterPro" id="IPR014314">
    <property type="entry name" value="Succ_DH_cytb556"/>
</dbReference>
<evidence type="ECO:0000256" key="3">
    <source>
        <dbReference type="ARBA" id="ARBA00022692"/>
    </source>
</evidence>
<dbReference type="InterPro" id="IPR000701">
    <property type="entry name" value="SuccDH_FuR_B_TM-su"/>
</dbReference>
<sequence>MLISFFNMYNRPISPHLTIYNAQIFSIFSIWHRISGIFLSIFLYLSLISYKLFITLLSINFFFKLIIMITLLLLFYHSLNGLRSYFIQIV</sequence>
<dbReference type="PANTHER" id="PTHR10978:SF5">
    <property type="entry name" value="SUCCINATE DEHYDROGENASE CYTOCHROME B560 SUBUNIT, MITOCHONDRIAL"/>
    <property type="match status" value="1"/>
</dbReference>
<reference evidence="10" key="1">
    <citation type="journal article" date="2020" name="J. Phycol.">
        <title>The Organelle Genomes in the Photosynthetic Red Algal Parasite Pterocladiophila hemisphaerica (Florideophyceae, Rhodophyta) Have Elevated Substitution Rates and Extreme Gene Loss in the Plastid Genome.</title>
        <authorList>
            <person name="Preuss M."/>
            <person name="Verbruggen H."/>
            <person name="Zuccarello G.C."/>
        </authorList>
    </citation>
    <scope>NUCLEOTIDE SEQUENCE</scope>
</reference>
<keyword evidence="4 8" id="KW-0479">Metal-binding</keyword>
<keyword evidence="6 8" id="KW-0408">Iron</keyword>
<evidence type="ECO:0000256" key="2">
    <source>
        <dbReference type="ARBA" id="ARBA00022617"/>
    </source>
</evidence>
<comment type="subcellular location">
    <subcellularLocation>
        <location evidence="1">Membrane</location>
        <topology evidence="1">Multi-pass membrane protein</topology>
    </subcellularLocation>
</comment>
<feature type="transmembrane region" description="Helical" evidence="9">
    <location>
        <begin position="20"/>
        <end position="45"/>
    </location>
</feature>
<proteinExistence type="predicted"/>
<dbReference type="Pfam" id="PF01127">
    <property type="entry name" value="Sdh_cyt"/>
    <property type="match status" value="1"/>
</dbReference>
<name>A0A6M3WWX3_9FLOR</name>
<keyword evidence="7 9" id="KW-0472">Membrane</keyword>
<dbReference type="Gene3D" id="1.20.1300.10">
    <property type="entry name" value="Fumarate reductase/succinate dehydrogenase, transmembrane subunit"/>
    <property type="match status" value="1"/>
</dbReference>
<dbReference type="GO" id="GO:0046872">
    <property type="term" value="F:metal ion binding"/>
    <property type="evidence" value="ECO:0007669"/>
    <property type="project" value="UniProtKB-KW"/>
</dbReference>
<evidence type="ECO:0000256" key="9">
    <source>
        <dbReference type="SAM" id="Phobius"/>
    </source>
</evidence>
<dbReference type="InterPro" id="IPR018495">
    <property type="entry name" value="Succ_DH_cyt_bsu_CS"/>
</dbReference>
<dbReference type="PIRSF" id="PIRSF000178">
    <property type="entry name" value="SDH_cyt_b560"/>
    <property type="match status" value="1"/>
</dbReference>
<evidence type="ECO:0000313" key="10">
    <source>
        <dbReference type="EMBL" id="QJH88493.1"/>
    </source>
</evidence>
<evidence type="ECO:0000256" key="5">
    <source>
        <dbReference type="ARBA" id="ARBA00022989"/>
    </source>
</evidence>
<feature type="binding site" description="axial binding residue" evidence="8">
    <location>
        <position position="77"/>
    </location>
    <ligand>
        <name>heme</name>
        <dbReference type="ChEBI" id="CHEBI:30413"/>
        <note>ligand shared with second transmembrane subunit</note>
    </ligand>
    <ligandPart>
        <name>Fe</name>
        <dbReference type="ChEBI" id="CHEBI:18248"/>
    </ligandPart>
</feature>
<evidence type="ECO:0000256" key="6">
    <source>
        <dbReference type="ARBA" id="ARBA00023004"/>
    </source>
</evidence>
<feature type="transmembrane region" description="Helical" evidence="9">
    <location>
        <begin position="52"/>
        <end position="76"/>
    </location>
</feature>
<evidence type="ECO:0000256" key="7">
    <source>
        <dbReference type="ARBA" id="ARBA00023136"/>
    </source>
</evidence>
<gene>
    <name evidence="10" type="primary">sdh3</name>
</gene>
<organism evidence="10">
    <name type="scientific">Pterocladiophila hemisphaerica</name>
    <dbReference type="NCBI Taxonomy" id="2712948"/>
    <lineage>
        <taxon>Eukaryota</taxon>
        <taxon>Rhodophyta</taxon>
        <taxon>Florideophyceae</taxon>
        <taxon>Rhodymeniophycidae</taxon>
        <taxon>Gracilariales</taxon>
        <taxon>Pterocladiophilaceae</taxon>
        <taxon>Pterocladiophila</taxon>
    </lineage>
</organism>
<keyword evidence="5 9" id="KW-1133">Transmembrane helix</keyword>
<dbReference type="PROSITE" id="PS01000">
    <property type="entry name" value="SDH_CYT_1"/>
    <property type="match status" value="1"/>
</dbReference>